<evidence type="ECO:0000256" key="6">
    <source>
        <dbReference type="HAMAP-Rule" id="MF_01161"/>
    </source>
</evidence>
<comment type="domain">
    <text evidence="6">The N-terminal region contains the highly conserved SGGXDS motif, predicted to be a P-loop motif involved in ATP binding.</text>
</comment>
<dbReference type="HAMAP" id="MF_01161">
    <property type="entry name" value="tRNA_Ile_lys_synt"/>
    <property type="match status" value="1"/>
</dbReference>
<evidence type="ECO:0000256" key="5">
    <source>
        <dbReference type="ARBA" id="ARBA00048539"/>
    </source>
</evidence>
<keyword evidence="2 6" id="KW-0819">tRNA processing</keyword>
<comment type="caution">
    <text evidence="8">The sequence shown here is derived from an EMBL/GenBank/DDBJ whole genome shotgun (WGS) entry which is preliminary data.</text>
</comment>
<accession>A0A4U7NBZ8</accession>
<evidence type="ECO:0000256" key="2">
    <source>
        <dbReference type="ARBA" id="ARBA00022694"/>
    </source>
</evidence>
<dbReference type="GO" id="GO:0005737">
    <property type="term" value="C:cytoplasm"/>
    <property type="evidence" value="ECO:0007669"/>
    <property type="project" value="UniProtKB-SubCell"/>
</dbReference>
<dbReference type="GO" id="GO:0005524">
    <property type="term" value="F:ATP binding"/>
    <property type="evidence" value="ECO:0007669"/>
    <property type="project" value="UniProtKB-UniRule"/>
</dbReference>
<feature type="binding site" evidence="6">
    <location>
        <begin position="27"/>
        <end position="32"/>
    </location>
    <ligand>
        <name>ATP</name>
        <dbReference type="ChEBI" id="CHEBI:30616"/>
    </ligand>
</feature>
<reference evidence="8 9" key="1">
    <citation type="submission" date="2019-04" db="EMBL/GenBank/DDBJ databases">
        <title>Genome sequence of Pelagicola litoralis CL-ES2.</title>
        <authorList>
            <person name="Cao J."/>
        </authorList>
    </citation>
    <scope>NUCLEOTIDE SEQUENCE [LARGE SCALE GENOMIC DNA]</scope>
    <source>
        <strain evidence="8 9">CL-ES2</strain>
    </source>
</reference>
<proteinExistence type="inferred from homology"/>
<keyword evidence="4 6" id="KW-0067">ATP-binding</keyword>
<comment type="function">
    <text evidence="6">Ligates lysine onto the cytidine present at position 34 of the AUA codon-specific tRNA(Ile) that contains the anticodon CAU, in an ATP-dependent manner. Cytidine is converted to lysidine, thus changing the amino acid specificity of the tRNA from methionine to isoleucine.</text>
</comment>
<dbReference type="PANTHER" id="PTHR43033:SF1">
    <property type="entry name" value="TRNA(ILE)-LYSIDINE SYNTHASE-RELATED"/>
    <property type="match status" value="1"/>
</dbReference>
<dbReference type="NCBIfam" id="TIGR02432">
    <property type="entry name" value="lysidine_TilS_N"/>
    <property type="match status" value="1"/>
</dbReference>
<gene>
    <name evidence="6 8" type="primary">tilS</name>
    <name evidence="8" type="ORF">FAP39_01490</name>
</gene>
<sequence length="414" mass="45430">MDANGPQGTLARFLEHTQARRIGVAVSGGSDSLALLHLVCDWALTHGVKVHAATVDHGLRSEAPSEAAYVAQICEGLGVSHTILCWTDWDKSGNLQAEARAARYRLLADWAKSRNLESVLLGHTMDDQAETLLMRLARGAGVDGLSAMAARFTRAGQTFGRPLLDVRRQDLRKFLNARDVAWIDDPSNADPAYDRVRVRAALATLGEIGLDAPVLSRVSQNLAVSRDALRWQVAQIAKDTVTTDRGDIIVSLSDIAAYPDEILRRLMSEALMWVSGASYVPRGRAMTRLVAALRAGRGETLHGCLLRMSHGKCRISREWAAVARVVSCGPVAQEIVWDRRWHVTGPWQEGLQVRALSEQGILQVPDWRNCGLPRQSLLASPSIWYGETLVSAPLAGWEQGWRAEISPERANFLS</sequence>
<comment type="subcellular location">
    <subcellularLocation>
        <location evidence="6">Cytoplasm</location>
    </subcellularLocation>
</comment>
<protein>
    <recommendedName>
        <fullName evidence="6">tRNA(Ile)-lysidine synthase</fullName>
        <ecNumber evidence="6">6.3.4.19</ecNumber>
    </recommendedName>
    <alternativeName>
        <fullName evidence="6">tRNA(Ile)-2-lysyl-cytidine synthase</fullName>
    </alternativeName>
    <alternativeName>
        <fullName evidence="6">tRNA(Ile)-lysidine synthetase</fullName>
    </alternativeName>
</protein>
<dbReference type="PANTHER" id="PTHR43033">
    <property type="entry name" value="TRNA(ILE)-LYSIDINE SYNTHASE-RELATED"/>
    <property type="match status" value="1"/>
</dbReference>
<dbReference type="Proteomes" id="UP000306575">
    <property type="component" value="Unassembled WGS sequence"/>
</dbReference>
<dbReference type="InterPro" id="IPR012094">
    <property type="entry name" value="tRNA_Ile_lys_synt"/>
</dbReference>
<dbReference type="OrthoDB" id="9807403at2"/>
<dbReference type="AlphaFoldDB" id="A0A4U7NBZ8"/>
<dbReference type="GO" id="GO:0032267">
    <property type="term" value="F:tRNA(Ile)-lysidine synthase activity"/>
    <property type="evidence" value="ECO:0007669"/>
    <property type="project" value="UniProtKB-EC"/>
</dbReference>
<dbReference type="InterPro" id="IPR014729">
    <property type="entry name" value="Rossmann-like_a/b/a_fold"/>
</dbReference>
<dbReference type="InterPro" id="IPR012795">
    <property type="entry name" value="tRNA_Ile_lys_synt_N"/>
</dbReference>
<dbReference type="SUPFAM" id="SSF52402">
    <property type="entry name" value="Adenine nucleotide alpha hydrolases-like"/>
    <property type="match status" value="1"/>
</dbReference>
<evidence type="ECO:0000256" key="1">
    <source>
        <dbReference type="ARBA" id="ARBA00022598"/>
    </source>
</evidence>
<comment type="similarity">
    <text evidence="6">Belongs to the tRNA(Ile)-lysidine synthase family.</text>
</comment>
<organism evidence="8 9">
    <name type="scientific">Shimia litoralis</name>
    <dbReference type="NCBI Taxonomy" id="420403"/>
    <lineage>
        <taxon>Bacteria</taxon>
        <taxon>Pseudomonadati</taxon>
        <taxon>Pseudomonadota</taxon>
        <taxon>Alphaproteobacteria</taxon>
        <taxon>Rhodobacterales</taxon>
        <taxon>Roseobacteraceae</taxon>
    </lineage>
</organism>
<dbReference type="CDD" id="cd01992">
    <property type="entry name" value="TilS_N"/>
    <property type="match status" value="1"/>
</dbReference>
<keyword evidence="1 6" id="KW-0436">Ligase</keyword>
<dbReference type="Gene3D" id="3.40.50.620">
    <property type="entry name" value="HUPs"/>
    <property type="match status" value="1"/>
</dbReference>
<keyword evidence="9" id="KW-1185">Reference proteome</keyword>
<keyword evidence="6" id="KW-0963">Cytoplasm</keyword>
<feature type="domain" description="tRNA(Ile)-lysidine/2-thiocytidine synthase N-terminal" evidence="7">
    <location>
        <begin position="22"/>
        <end position="200"/>
    </location>
</feature>
<evidence type="ECO:0000313" key="8">
    <source>
        <dbReference type="EMBL" id="TKZ22574.1"/>
    </source>
</evidence>
<dbReference type="InterPro" id="IPR011063">
    <property type="entry name" value="TilS/TtcA_N"/>
</dbReference>
<keyword evidence="3 6" id="KW-0547">Nucleotide-binding</keyword>
<evidence type="ECO:0000256" key="3">
    <source>
        <dbReference type="ARBA" id="ARBA00022741"/>
    </source>
</evidence>
<dbReference type="EC" id="6.3.4.19" evidence="6"/>
<name>A0A4U7NBZ8_9RHOB</name>
<dbReference type="GO" id="GO:0006400">
    <property type="term" value="P:tRNA modification"/>
    <property type="evidence" value="ECO:0007669"/>
    <property type="project" value="UniProtKB-UniRule"/>
</dbReference>
<dbReference type="EMBL" id="SULI01000001">
    <property type="protein sequence ID" value="TKZ22574.1"/>
    <property type="molecule type" value="Genomic_DNA"/>
</dbReference>
<evidence type="ECO:0000259" key="7">
    <source>
        <dbReference type="Pfam" id="PF01171"/>
    </source>
</evidence>
<evidence type="ECO:0000256" key="4">
    <source>
        <dbReference type="ARBA" id="ARBA00022840"/>
    </source>
</evidence>
<dbReference type="Pfam" id="PF01171">
    <property type="entry name" value="ATP_bind_3"/>
    <property type="match status" value="1"/>
</dbReference>
<evidence type="ECO:0000313" key="9">
    <source>
        <dbReference type="Proteomes" id="UP000306575"/>
    </source>
</evidence>
<comment type="catalytic activity">
    <reaction evidence="5 6">
        <text>cytidine(34) in tRNA(Ile2) + L-lysine + ATP = lysidine(34) in tRNA(Ile2) + AMP + diphosphate + H(+)</text>
        <dbReference type="Rhea" id="RHEA:43744"/>
        <dbReference type="Rhea" id="RHEA-COMP:10625"/>
        <dbReference type="Rhea" id="RHEA-COMP:10670"/>
        <dbReference type="ChEBI" id="CHEBI:15378"/>
        <dbReference type="ChEBI" id="CHEBI:30616"/>
        <dbReference type="ChEBI" id="CHEBI:32551"/>
        <dbReference type="ChEBI" id="CHEBI:33019"/>
        <dbReference type="ChEBI" id="CHEBI:82748"/>
        <dbReference type="ChEBI" id="CHEBI:83665"/>
        <dbReference type="ChEBI" id="CHEBI:456215"/>
        <dbReference type="EC" id="6.3.4.19"/>
    </reaction>
</comment>
<dbReference type="RefSeq" id="WP_138014590.1">
    <property type="nucleotide sequence ID" value="NZ_SULI01000001.1"/>
</dbReference>